<evidence type="ECO:0000256" key="10">
    <source>
        <dbReference type="RuleBase" id="RU000488"/>
    </source>
</evidence>
<evidence type="ECO:0000256" key="5">
    <source>
        <dbReference type="ARBA" id="ARBA00022792"/>
    </source>
</evidence>
<dbReference type="SUPFAM" id="SSF103506">
    <property type="entry name" value="Mitochondrial carrier"/>
    <property type="match status" value="1"/>
</dbReference>
<comment type="similarity">
    <text evidence="10">Belongs to the mitochondrial carrier (TC 2.A.29) family.</text>
</comment>
<feature type="compositionally biased region" description="Pro residues" evidence="11">
    <location>
        <begin position="1"/>
        <end position="17"/>
    </location>
</feature>
<dbReference type="PROSITE" id="PS50920">
    <property type="entry name" value="SOLCAR"/>
    <property type="match status" value="3"/>
</dbReference>
<keyword evidence="5" id="KW-0999">Mitochondrion inner membrane</keyword>
<feature type="region of interest" description="Disordered" evidence="11">
    <location>
        <begin position="1"/>
        <end position="40"/>
    </location>
</feature>
<dbReference type="AlphaFoldDB" id="A0A9P4N7J2"/>
<keyword evidence="14" id="KW-1185">Reference proteome</keyword>
<dbReference type="Proteomes" id="UP000800093">
    <property type="component" value="Unassembled WGS sequence"/>
</dbReference>
<protein>
    <submittedName>
        <fullName evidence="13">Mitochondrial folate transporter-like protein/carrier</fullName>
    </submittedName>
</protein>
<evidence type="ECO:0000256" key="9">
    <source>
        <dbReference type="PROSITE-ProRule" id="PRU00282"/>
    </source>
</evidence>
<keyword evidence="3 9" id="KW-0812">Transmembrane</keyword>
<dbReference type="OrthoDB" id="10266426at2759"/>
<feature type="transmembrane region" description="Helical" evidence="12">
    <location>
        <begin position="167"/>
        <end position="187"/>
    </location>
</feature>
<name>A0A9P4N7J2_9PLEO</name>
<dbReference type="GO" id="GO:0015218">
    <property type="term" value="F:pyrimidine nucleotide transmembrane transporter activity"/>
    <property type="evidence" value="ECO:0007669"/>
    <property type="project" value="InterPro"/>
</dbReference>
<evidence type="ECO:0000256" key="1">
    <source>
        <dbReference type="ARBA" id="ARBA00004448"/>
    </source>
</evidence>
<dbReference type="PANTHER" id="PTHR45829:SF1">
    <property type="entry name" value="CARRIER PROTEIN, PUTATIVE (AFU_ORTHOLOGUE AFUA_4G06780)-RELATED"/>
    <property type="match status" value="1"/>
</dbReference>
<gene>
    <name evidence="13" type="ORF">CC78DRAFT_531401</name>
</gene>
<feature type="repeat" description="Solcar" evidence="9">
    <location>
        <begin position="58"/>
        <end position="154"/>
    </location>
</feature>
<evidence type="ECO:0000313" key="13">
    <source>
        <dbReference type="EMBL" id="KAF2266594.1"/>
    </source>
</evidence>
<keyword evidence="2 10" id="KW-0813">Transport</keyword>
<sequence length="412" mass="45594">MSTEPPEPPPPPPPPSPSTTRERYAPTPARSFSRDANPQTQHLGSPFSSLAIKCASLPNSSVNAVCGASAGIASGIVTCPLDVIKTRLQAQGSFRPRTFTRPSRVVYQGLIGTARVIWREDGVRGMYRGLGPMLLGYIPTWAVYMSVYDYSKDFFYTQIDHKWLSRISASITAGACSTLATNPIWVVKTRLMSQVSSRATEEHRPPWQYKGTFDAFRKMYRSEGIAAFYSGLSPALLGLTHVAIQFPLYEYFKMRFTGLEMGQAASNNDDVHWIGVLGATILSKICATSATYPHEVLRTRLQTQQRSLPSHSHEEITFRGGHGIGHQTRPPGTASSDGMINIPRYRGVIKTCATILHEEGWRAFYNGMGTNMVRAVPAAVTTMLTYETLRSWQQKLKYEGEEIQRQLGHAGA</sequence>
<evidence type="ECO:0000256" key="3">
    <source>
        <dbReference type="ARBA" id="ARBA00022692"/>
    </source>
</evidence>
<accession>A0A9P4N7J2</accession>
<dbReference type="GO" id="GO:1990519">
    <property type="term" value="P:pyrimidine nucleotide import into mitochondrion"/>
    <property type="evidence" value="ECO:0007669"/>
    <property type="project" value="TreeGrafter"/>
</dbReference>
<feature type="repeat" description="Solcar" evidence="9">
    <location>
        <begin position="161"/>
        <end position="255"/>
    </location>
</feature>
<dbReference type="InterPro" id="IPR049562">
    <property type="entry name" value="SLC25A33/36-like"/>
</dbReference>
<evidence type="ECO:0000256" key="4">
    <source>
        <dbReference type="ARBA" id="ARBA00022737"/>
    </source>
</evidence>
<proteinExistence type="inferred from homology"/>
<keyword evidence="8 9" id="KW-0472">Membrane</keyword>
<comment type="subcellular location">
    <subcellularLocation>
        <location evidence="1">Mitochondrion inner membrane</location>
        <topology evidence="1">Multi-pass membrane protein</topology>
    </subcellularLocation>
</comment>
<keyword evidence="7" id="KW-0496">Mitochondrion</keyword>
<dbReference type="EMBL" id="ML986596">
    <property type="protein sequence ID" value="KAF2266594.1"/>
    <property type="molecule type" value="Genomic_DNA"/>
</dbReference>
<dbReference type="Pfam" id="PF00153">
    <property type="entry name" value="Mito_carr"/>
    <property type="match status" value="3"/>
</dbReference>
<feature type="transmembrane region" description="Helical" evidence="12">
    <location>
        <begin position="226"/>
        <end position="252"/>
    </location>
</feature>
<organism evidence="13 14">
    <name type="scientific">Lojkania enalia</name>
    <dbReference type="NCBI Taxonomy" id="147567"/>
    <lineage>
        <taxon>Eukaryota</taxon>
        <taxon>Fungi</taxon>
        <taxon>Dikarya</taxon>
        <taxon>Ascomycota</taxon>
        <taxon>Pezizomycotina</taxon>
        <taxon>Dothideomycetes</taxon>
        <taxon>Pleosporomycetidae</taxon>
        <taxon>Pleosporales</taxon>
        <taxon>Pleosporales incertae sedis</taxon>
        <taxon>Lojkania</taxon>
    </lineage>
</organism>
<feature type="region of interest" description="Disordered" evidence="11">
    <location>
        <begin position="318"/>
        <end position="338"/>
    </location>
</feature>
<evidence type="ECO:0000256" key="6">
    <source>
        <dbReference type="ARBA" id="ARBA00022989"/>
    </source>
</evidence>
<evidence type="ECO:0000256" key="2">
    <source>
        <dbReference type="ARBA" id="ARBA00022448"/>
    </source>
</evidence>
<evidence type="ECO:0000256" key="7">
    <source>
        <dbReference type="ARBA" id="ARBA00023128"/>
    </source>
</evidence>
<dbReference type="GO" id="GO:0005743">
    <property type="term" value="C:mitochondrial inner membrane"/>
    <property type="evidence" value="ECO:0007669"/>
    <property type="project" value="UniProtKB-SubCell"/>
</dbReference>
<dbReference type="PANTHER" id="PTHR45829">
    <property type="entry name" value="MITOCHONDRIAL CARRIER PROTEIN RIM2"/>
    <property type="match status" value="1"/>
</dbReference>
<comment type="caution">
    <text evidence="13">The sequence shown here is derived from an EMBL/GenBank/DDBJ whole genome shotgun (WGS) entry which is preliminary data.</text>
</comment>
<evidence type="ECO:0000313" key="14">
    <source>
        <dbReference type="Proteomes" id="UP000800093"/>
    </source>
</evidence>
<keyword evidence="6 12" id="KW-1133">Transmembrane helix</keyword>
<evidence type="ECO:0000256" key="12">
    <source>
        <dbReference type="SAM" id="Phobius"/>
    </source>
</evidence>
<reference evidence="14" key="1">
    <citation type="journal article" date="2020" name="Stud. Mycol.">
        <title>101 Dothideomycetes genomes: A test case for predicting lifestyles and emergence of pathogens.</title>
        <authorList>
            <person name="Haridas S."/>
            <person name="Albert R."/>
            <person name="Binder M."/>
            <person name="Bloem J."/>
            <person name="LaButti K."/>
            <person name="Salamov A."/>
            <person name="Andreopoulos B."/>
            <person name="Baker S."/>
            <person name="Barry K."/>
            <person name="Bills G."/>
            <person name="Bluhm B."/>
            <person name="Cannon C."/>
            <person name="Castanera R."/>
            <person name="Culley D."/>
            <person name="Daum C."/>
            <person name="Ezra D."/>
            <person name="Gonzalez J."/>
            <person name="Henrissat B."/>
            <person name="Kuo A."/>
            <person name="Liang C."/>
            <person name="Lipzen A."/>
            <person name="Lutzoni F."/>
            <person name="Magnuson J."/>
            <person name="Mondo S."/>
            <person name="Nolan M."/>
            <person name="Ohm R."/>
            <person name="Pangilinan J."/>
            <person name="Park H.-J."/>
            <person name="Ramirez L."/>
            <person name="Alfaro M."/>
            <person name="Sun H."/>
            <person name="Tritt A."/>
            <person name="Yoshinaga Y."/>
            <person name="Zwiers L.-H."/>
            <person name="Turgeon B."/>
            <person name="Goodwin S."/>
            <person name="Spatafora J."/>
            <person name="Crous P."/>
            <person name="Grigoriev I."/>
        </authorList>
    </citation>
    <scope>NUCLEOTIDE SEQUENCE [LARGE SCALE GENOMIC DNA]</scope>
    <source>
        <strain evidence="14">CBS 304.66</strain>
    </source>
</reference>
<dbReference type="Gene3D" id="1.50.40.10">
    <property type="entry name" value="Mitochondrial carrier domain"/>
    <property type="match status" value="2"/>
</dbReference>
<dbReference type="InterPro" id="IPR023395">
    <property type="entry name" value="MCP_dom_sf"/>
</dbReference>
<feature type="transmembrane region" description="Helical" evidence="12">
    <location>
        <begin position="129"/>
        <end position="147"/>
    </location>
</feature>
<feature type="repeat" description="Solcar" evidence="9">
    <location>
        <begin position="271"/>
        <end position="392"/>
    </location>
</feature>
<dbReference type="InterPro" id="IPR018108">
    <property type="entry name" value="MCP_transmembrane"/>
</dbReference>
<keyword evidence="4" id="KW-0677">Repeat</keyword>
<evidence type="ECO:0000256" key="8">
    <source>
        <dbReference type="ARBA" id="ARBA00023136"/>
    </source>
</evidence>
<evidence type="ECO:0000256" key="11">
    <source>
        <dbReference type="SAM" id="MobiDB-lite"/>
    </source>
</evidence>